<dbReference type="EMBL" id="QGDT01000002">
    <property type="protein sequence ID" value="PWJ59603.1"/>
    <property type="molecule type" value="Genomic_DNA"/>
</dbReference>
<organism evidence="1 2">
    <name type="scientific">Dyadobacter jejuensis</name>
    <dbReference type="NCBI Taxonomy" id="1082580"/>
    <lineage>
        <taxon>Bacteria</taxon>
        <taxon>Pseudomonadati</taxon>
        <taxon>Bacteroidota</taxon>
        <taxon>Cytophagia</taxon>
        <taxon>Cytophagales</taxon>
        <taxon>Spirosomataceae</taxon>
        <taxon>Dyadobacter</taxon>
    </lineage>
</organism>
<protein>
    <submittedName>
        <fullName evidence="1">Uncharacterized protein</fullName>
    </submittedName>
</protein>
<name>A0A316APG8_9BACT</name>
<keyword evidence="2" id="KW-1185">Reference proteome</keyword>
<proteinExistence type="predicted"/>
<reference evidence="1 2" key="1">
    <citation type="submission" date="2018-03" db="EMBL/GenBank/DDBJ databases">
        <title>Genomic Encyclopedia of Archaeal and Bacterial Type Strains, Phase II (KMG-II): from individual species to whole genera.</title>
        <authorList>
            <person name="Goeker M."/>
        </authorList>
    </citation>
    <scope>NUCLEOTIDE SEQUENCE [LARGE SCALE GENOMIC DNA]</scope>
    <source>
        <strain evidence="1 2">DSM 100346</strain>
    </source>
</reference>
<gene>
    <name evidence="1" type="ORF">CLV98_102437</name>
</gene>
<sequence>MFGEDQEPKTAVLNPCSNLTKNNHTKMMLIMVLKDIALK</sequence>
<dbReference type="AlphaFoldDB" id="A0A316APG8"/>
<accession>A0A316APG8</accession>
<dbReference type="Proteomes" id="UP000245880">
    <property type="component" value="Unassembled WGS sequence"/>
</dbReference>
<evidence type="ECO:0000313" key="1">
    <source>
        <dbReference type="EMBL" id="PWJ59603.1"/>
    </source>
</evidence>
<evidence type="ECO:0000313" key="2">
    <source>
        <dbReference type="Proteomes" id="UP000245880"/>
    </source>
</evidence>
<comment type="caution">
    <text evidence="1">The sequence shown here is derived from an EMBL/GenBank/DDBJ whole genome shotgun (WGS) entry which is preliminary data.</text>
</comment>